<protein>
    <submittedName>
        <fullName evidence="3">Uncharacterized protein</fullName>
    </submittedName>
</protein>
<keyword evidence="2" id="KW-0812">Transmembrane</keyword>
<evidence type="ECO:0000256" key="1">
    <source>
        <dbReference type="SAM" id="MobiDB-lite"/>
    </source>
</evidence>
<dbReference type="RefSeq" id="WP_354701895.1">
    <property type="nucleotide sequence ID" value="NZ_CP114014.1"/>
</dbReference>
<evidence type="ECO:0000256" key="2">
    <source>
        <dbReference type="SAM" id="Phobius"/>
    </source>
</evidence>
<dbReference type="KEGG" id="parq:DSM112329_02234"/>
<feature type="transmembrane region" description="Helical" evidence="2">
    <location>
        <begin position="93"/>
        <end position="118"/>
    </location>
</feature>
<feature type="transmembrane region" description="Helical" evidence="2">
    <location>
        <begin position="124"/>
        <end position="146"/>
    </location>
</feature>
<keyword evidence="2" id="KW-1133">Transmembrane helix</keyword>
<keyword evidence="2" id="KW-0472">Membrane</keyword>
<evidence type="ECO:0000313" key="3">
    <source>
        <dbReference type="EMBL" id="XAY05384.1"/>
    </source>
</evidence>
<sequence>MSDGPDPRPSWDGQSRLDAELSRRTPSGRARKATSAGAAVPRGWAPDVSSDAGLRELVRKIDASPPTFQRGFETLAALPELKHAGGVSRADDVLANLAAASGAVGGGAALLWAGWAVVAESPPGLVALLAVIGVVIFLAAMGGMMFGVDRGRELPIEADGRTVARVLPPAGAGGRLFVRVRRDGGDTAVSLIHLALRPGSAYEGRIEWRTVADQRFGRGEELLLEDCVAEWSELAAVHAHLDRRGIAAADKAAALARHLSR</sequence>
<organism evidence="3">
    <name type="scientific">Paraconexibacter sp. AEG42_29</name>
    <dbReference type="NCBI Taxonomy" id="2997339"/>
    <lineage>
        <taxon>Bacteria</taxon>
        <taxon>Bacillati</taxon>
        <taxon>Actinomycetota</taxon>
        <taxon>Thermoleophilia</taxon>
        <taxon>Solirubrobacterales</taxon>
        <taxon>Paraconexibacteraceae</taxon>
        <taxon>Paraconexibacter</taxon>
    </lineage>
</organism>
<dbReference type="EMBL" id="CP114014">
    <property type="protein sequence ID" value="XAY05384.1"/>
    <property type="molecule type" value="Genomic_DNA"/>
</dbReference>
<dbReference type="AlphaFoldDB" id="A0AAU7AUK5"/>
<gene>
    <name evidence="3" type="ORF">DSM112329_02234</name>
</gene>
<reference evidence="3" key="1">
    <citation type="submission" date="2022-12" db="EMBL/GenBank/DDBJ databases">
        <title>Paraconexibacter alkalitolerans sp. nov. and Baekduia alba sp. nov., isolated from soil and emended description of the genera Paraconexibacter (Chun et al., 2020) and Baekduia (An et al., 2020).</title>
        <authorList>
            <person name="Vieira S."/>
            <person name="Huber K.J."/>
            <person name="Geppert A."/>
            <person name="Wolf J."/>
            <person name="Neumann-Schaal M."/>
            <person name="Muesken M."/>
            <person name="Overmann J."/>
        </authorList>
    </citation>
    <scope>NUCLEOTIDE SEQUENCE</scope>
    <source>
        <strain evidence="3">AEG42_29</strain>
    </source>
</reference>
<name>A0AAU7AUK5_9ACTN</name>
<proteinExistence type="predicted"/>
<feature type="region of interest" description="Disordered" evidence="1">
    <location>
        <begin position="1"/>
        <end position="44"/>
    </location>
</feature>
<accession>A0AAU7AUK5</accession>